<feature type="transmembrane region" description="Helical" evidence="14">
    <location>
        <begin position="7"/>
        <end position="29"/>
    </location>
</feature>
<keyword evidence="4" id="KW-1003">Cell membrane</keyword>
<dbReference type="PROSITE" id="PS50885">
    <property type="entry name" value="HAMP"/>
    <property type="match status" value="1"/>
</dbReference>
<evidence type="ECO:0000256" key="14">
    <source>
        <dbReference type="SAM" id="Phobius"/>
    </source>
</evidence>
<evidence type="ECO:0000256" key="7">
    <source>
        <dbReference type="ARBA" id="ARBA00022692"/>
    </source>
</evidence>
<dbReference type="SMART" id="SM00387">
    <property type="entry name" value="HATPase_c"/>
    <property type="match status" value="1"/>
</dbReference>
<evidence type="ECO:0000256" key="1">
    <source>
        <dbReference type="ARBA" id="ARBA00000085"/>
    </source>
</evidence>
<keyword evidence="11 14" id="KW-1133">Transmembrane helix</keyword>
<evidence type="ECO:0000259" key="15">
    <source>
        <dbReference type="PROSITE" id="PS50109"/>
    </source>
</evidence>
<dbReference type="InterPro" id="IPR036097">
    <property type="entry name" value="HisK_dim/P_sf"/>
</dbReference>
<gene>
    <name evidence="17" type="ORF">FPZ49_24805</name>
</gene>
<dbReference type="EMBL" id="VNJI01000040">
    <property type="protein sequence ID" value="TVY07255.1"/>
    <property type="molecule type" value="Genomic_DNA"/>
</dbReference>
<dbReference type="InterPro" id="IPR050428">
    <property type="entry name" value="TCS_sensor_his_kinase"/>
</dbReference>
<evidence type="ECO:0000256" key="13">
    <source>
        <dbReference type="ARBA" id="ARBA00023136"/>
    </source>
</evidence>
<dbReference type="AlphaFoldDB" id="A0A559K541"/>
<dbReference type="CDD" id="cd06225">
    <property type="entry name" value="HAMP"/>
    <property type="match status" value="1"/>
</dbReference>
<evidence type="ECO:0000256" key="12">
    <source>
        <dbReference type="ARBA" id="ARBA00023012"/>
    </source>
</evidence>
<comment type="subcellular location">
    <subcellularLocation>
        <location evidence="2">Cell membrane</location>
        <topology evidence="2">Multi-pass membrane protein</topology>
    </subcellularLocation>
</comment>
<comment type="catalytic activity">
    <reaction evidence="1">
        <text>ATP + protein L-histidine = ADP + protein N-phospho-L-histidine.</text>
        <dbReference type="EC" id="2.7.13.3"/>
    </reaction>
</comment>
<organism evidence="17 18">
    <name type="scientific">Paenibacillus cremeus</name>
    <dbReference type="NCBI Taxonomy" id="2163881"/>
    <lineage>
        <taxon>Bacteria</taxon>
        <taxon>Bacillati</taxon>
        <taxon>Bacillota</taxon>
        <taxon>Bacilli</taxon>
        <taxon>Bacillales</taxon>
        <taxon>Paenibacillaceae</taxon>
        <taxon>Paenibacillus</taxon>
    </lineage>
</organism>
<keyword evidence="7 14" id="KW-0812">Transmembrane</keyword>
<keyword evidence="12" id="KW-0902">Two-component regulatory system</keyword>
<dbReference type="InterPro" id="IPR036890">
    <property type="entry name" value="HATPase_C_sf"/>
</dbReference>
<dbReference type="PANTHER" id="PTHR45436:SF5">
    <property type="entry name" value="SENSOR HISTIDINE KINASE TRCS"/>
    <property type="match status" value="1"/>
</dbReference>
<dbReference type="PANTHER" id="PTHR45436">
    <property type="entry name" value="SENSOR HISTIDINE KINASE YKOH"/>
    <property type="match status" value="1"/>
</dbReference>
<keyword evidence="10" id="KW-0067">ATP-binding</keyword>
<feature type="domain" description="HAMP" evidence="16">
    <location>
        <begin position="178"/>
        <end position="233"/>
    </location>
</feature>
<evidence type="ECO:0000256" key="2">
    <source>
        <dbReference type="ARBA" id="ARBA00004651"/>
    </source>
</evidence>
<dbReference type="InterPro" id="IPR003594">
    <property type="entry name" value="HATPase_dom"/>
</dbReference>
<evidence type="ECO:0000256" key="10">
    <source>
        <dbReference type="ARBA" id="ARBA00022840"/>
    </source>
</evidence>
<evidence type="ECO:0000256" key="8">
    <source>
        <dbReference type="ARBA" id="ARBA00022741"/>
    </source>
</evidence>
<dbReference type="SUPFAM" id="SSF47384">
    <property type="entry name" value="Homodimeric domain of signal transducing histidine kinase"/>
    <property type="match status" value="1"/>
</dbReference>
<keyword evidence="13 14" id="KW-0472">Membrane</keyword>
<dbReference type="FunFam" id="3.30.565.10:FF:000006">
    <property type="entry name" value="Sensor histidine kinase WalK"/>
    <property type="match status" value="1"/>
</dbReference>
<dbReference type="SUPFAM" id="SSF55874">
    <property type="entry name" value="ATPase domain of HSP90 chaperone/DNA topoisomerase II/histidine kinase"/>
    <property type="match status" value="1"/>
</dbReference>
<feature type="domain" description="Histidine kinase" evidence="15">
    <location>
        <begin position="241"/>
        <end position="456"/>
    </location>
</feature>
<dbReference type="Pfam" id="PF00512">
    <property type="entry name" value="HisKA"/>
    <property type="match status" value="1"/>
</dbReference>
<dbReference type="InterPro" id="IPR003660">
    <property type="entry name" value="HAMP_dom"/>
</dbReference>
<dbReference type="PRINTS" id="PR00344">
    <property type="entry name" value="BCTRLSENSOR"/>
</dbReference>
<evidence type="ECO:0000256" key="11">
    <source>
        <dbReference type="ARBA" id="ARBA00022989"/>
    </source>
</evidence>
<dbReference type="PROSITE" id="PS50109">
    <property type="entry name" value="HIS_KIN"/>
    <property type="match status" value="1"/>
</dbReference>
<protein>
    <recommendedName>
        <fullName evidence="3">histidine kinase</fullName>
        <ecNumber evidence="3">2.7.13.3</ecNumber>
    </recommendedName>
</protein>
<keyword evidence="8" id="KW-0547">Nucleotide-binding</keyword>
<evidence type="ECO:0000256" key="4">
    <source>
        <dbReference type="ARBA" id="ARBA00022475"/>
    </source>
</evidence>
<dbReference type="Gene3D" id="1.10.287.130">
    <property type="match status" value="1"/>
</dbReference>
<evidence type="ECO:0000313" key="17">
    <source>
        <dbReference type="EMBL" id="TVY07255.1"/>
    </source>
</evidence>
<dbReference type="SMART" id="SM00388">
    <property type="entry name" value="HisKA"/>
    <property type="match status" value="1"/>
</dbReference>
<dbReference type="CDD" id="cd00075">
    <property type="entry name" value="HATPase"/>
    <property type="match status" value="1"/>
</dbReference>
<dbReference type="GO" id="GO:0005886">
    <property type="term" value="C:plasma membrane"/>
    <property type="evidence" value="ECO:0007669"/>
    <property type="project" value="UniProtKB-SubCell"/>
</dbReference>
<dbReference type="SMART" id="SM00304">
    <property type="entry name" value="HAMP"/>
    <property type="match status" value="1"/>
</dbReference>
<keyword evidence="18" id="KW-1185">Reference proteome</keyword>
<evidence type="ECO:0000256" key="6">
    <source>
        <dbReference type="ARBA" id="ARBA00022679"/>
    </source>
</evidence>
<proteinExistence type="predicted"/>
<evidence type="ECO:0000256" key="3">
    <source>
        <dbReference type="ARBA" id="ARBA00012438"/>
    </source>
</evidence>
<keyword evidence="9 17" id="KW-0418">Kinase</keyword>
<dbReference type="Gene3D" id="3.30.565.10">
    <property type="entry name" value="Histidine kinase-like ATPase, C-terminal domain"/>
    <property type="match status" value="1"/>
</dbReference>
<accession>A0A559K541</accession>
<dbReference type="GO" id="GO:0005524">
    <property type="term" value="F:ATP binding"/>
    <property type="evidence" value="ECO:0007669"/>
    <property type="project" value="UniProtKB-KW"/>
</dbReference>
<sequence length="456" mass="52054">MSLRTRLVWLTGSWILIILIFFNIFIYYYTFKKTTSEEDRLLWNKAQIILRNPDIHNPRNWSRPDLLQEFGAEDTLIRIIGASGRIRAQLSSNEELSAYPAVYRTGYQSTVVNDFDSRKLFIQVPIISENTGTQIGLLELGKELDFISSVLDILVTGLTITTISIILFSIIAAVFYTRVIIRPLRQLLETMRAIRSSGDFVLLDPKYTSKKDELGRLGQTFNEMILFLQDTDQKQKQFVADASHELRTPLTVIESYASLLKRWGGNDPAVREEAIEAIHSESARLKSLITSLLKLAEVEREELMNCSDVELIPLVKQAAEQMEHAFQRQIELFCPDEEERPIVLCADREKLKQLLIILIDNAFKYSKEPVKIDISRVRHHVQLQIIDRGMGIPKDELPHLFERFYRVDKARGRGTGGTGLGLSIAKQIVTQHRGTIHIDSKIGVGTTVTIGFQQQK</sequence>
<dbReference type="InterPro" id="IPR003661">
    <property type="entry name" value="HisK_dim/P_dom"/>
</dbReference>
<dbReference type="GO" id="GO:0000155">
    <property type="term" value="F:phosphorelay sensor kinase activity"/>
    <property type="evidence" value="ECO:0007669"/>
    <property type="project" value="InterPro"/>
</dbReference>
<dbReference type="EC" id="2.7.13.3" evidence="3"/>
<dbReference type="Gene3D" id="6.10.340.10">
    <property type="match status" value="1"/>
</dbReference>
<reference evidence="17 18" key="1">
    <citation type="submission" date="2019-07" db="EMBL/GenBank/DDBJ databases">
        <authorList>
            <person name="Kim J."/>
        </authorList>
    </citation>
    <scope>NUCLEOTIDE SEQUENCE [LARGE SCALE GENOMIC DNA]</scope>
    <source>
        <strain evidence="17 18">JC52</strain>
    </source>
</reference>
<evidence type="ECO:0000256" key="5">
    <source>
        <dbReference type="ARBA" id="ARBA00022553"/>
    </source>
</evidence>
<dbReference type="RefSeq" id="WP_144852116.1">
    <property type="nucleotide sequence ID" value="NZ_VNJI01000040.1"/>
</dbReference>
<dbReference type="SUPFAM" id="SSF158472">
    <property type="entry name" value="HAMP domain-like"/>
    <property type="match status" value="1"/>
</dbReference>
<dbReference type="CDD" id="cd00082">
    <property type="entry name" value="HisKA"/>
    <property type="match status" value="1"/>
</dbReference>
<evidence type="ECO:0000259" key="16">
    <source>
        <dbReference type="PROSITE" id="PS50885"/>
    </source>
</evidence>
<evidence type="ECO:0000256" key="9">
    <source>
        <dbReference type="ARBA" id="ARBA00022777"/>
    </source>
</evidence>
<dbReference type="Pfam" id="PF00672">
    <property type="entry name" value="HAMP"/>
    <property type="match status" value="1"/>
</dbReference>
<dbReference type="FunFam" id="1.10.287.130:FF:000001">
    <property type="entry name" value="Two-component sensor histidine kinase"/>
    <property type="match status" value="1"/>
</dbReference>
<feature type="transmembrane region" description="Helical" evidence="14">
    <location>
        <begin position="153"/>
        <end position="176"/>
    </location>
</feature>
<keyword evidence="5" id="KW-0597">Phosphoprotein</keyword>
<evidence type="ECO:0000313" key="18">
    <source>
        <dbReference type="Proteomes" id="UP000317036"/>
    </source>
</evidence>
<dbReference type="Pfam" id="PF02518">
    <property type="entry name" value="HATPase_c"/>
    <property type="match status" value="1"/>
</dbReference>
<dbReference type="Proteomes" id="UP000317036">
    <property type="component" value="Unassembled WGS sequence"/>
</dbReference>
<keyword evidence="6" id="KW-0808">Transferase</keyword>
<comment type="caution">
    <text evidence="17">The sequence shown here is derived from an EMBL/GenBank/DDBJ whole genome shotgun (WGS) entry which is preliminary data.</text>
</comment>
<dbReference type="InterPro" id="IPR005467">
    <property type="entry name" value="His_kinase_dom"/>
</dbReference>
<dbReference type="OrthoDB" id="9786919at2"/>
<dbReference type="InterPro" id="IPR004358">
    <property type="entry name" value="Sig_transdc_His_kin-like_C"/>
</dbReference>
<name>A0A559K541_9BACL</name>